<proteinExistence type="predicted"/>
<sequence>MEQKSSNIAPGYCIAQQTGPLAFHANYLFGGKPSEAARFFMQLNADTPLVQPGQMLIVADPRNHHQSTPIAALMQAKSRTSKAVKAGDSDFSTFLHRNYAAIAAFTSYGETVVGLASDAGERYFSQIKNILVEIEKTYQNQFRASGALIGTQFQVERARLFGTLKPLLNRLTRAQLNMKEYAQIKHALGLSSKSLVHEWSTAGVGAIKGYSNYVDSASRAAKFMKAGGWIGIGLSGLNTTNDVYNACTTGREQECAKIAVKGYSHFAASTAAGIWGGEGGAMLAMTACSIVLGASTFGTGILACGIAGAALGGAAGSWGGGVAADSITGFIFGE</sequence>
<reference evidence="1" key="1">
    <citation type="submission" date="2016-05" db="EMBL/GenBank/DDBJ databases">
        <authorList>
            <person name="Cock P.J.A."/>
            <person name="Cock P.J.A."/>
        </authorList>
    </citation>
    <scope>NUCLEOTIDE SEQUENCE</scope>
    <source>
        <strain evidence="1">PWN146_assembly</strain>
    </source>
</reference>
<name>A0A1C3HMJ2_SERMA</name>
<protein>
    <recommendedName>
        <fullName evidence="2">SSU ribosomal protein S2p (SAe)</fullName>
    </recommendedName>
</protein>
<evidence type="ECO:0008006" key="2">
    <source>
        <dbReference type="Google" id="ProtNLM"/>
    </source>
</evidence>
<evidence type="ECO:0000313" key="1">
    <source>
        <dbReference type="EMBL" id="SAY46274.1"/>
    </source>
</evidence>
<accession>A0A1C3HMJ2</accession>
<dbReference type="AlphaFoldDB" id="A0A1C3HMJ2"/>
<dbReference type="EMBL" id="LT575490">
    <property type="protein sequence ID" value="SAY46274.1"/>
    <property type="molecule type" value="Genomic_DNA"/>
</dbReference>
<organism evidence="1">
    <name type="scientific">Serratia marcescens</name>
    <dbReference type="NCBI Taxonomy" id="615"/>
    <lineage>
        <taxon>Bacteria</taxon>
        <taxon>Pseudomonadati</taxon>
        <taxon>Pseudomonadota</taxon>
        <taxon>Gammaproteobacteria</taxon>
        <taxon>Enterobacterales</taxon>
        <taxon>Yersiniaceae</taxon>
        <taxon>Serratia</taxon>
    </lineage>
</organism>
<gene>
    <name evidence="1" type="ORF">PWN146_05040</name>
</gene>